<dbReference type="Pfam" id="PF10983">
    <property type="entry name" value="DUF2793"/>
    <property type="match status" value="1"/>
</dbReference>
<keyword evidence="2" id="KW-1185">Reference proteome</keyword>
<dbReference type="InterPro" id="IPR021251">
    <property type="entry name" value="DUF2793"/>
</dbReference>
<accession>A0ABW4S6A0</accession>
<dbReference type="Proteomes" id="UP001597353">
    <property type="component" value="Unassembled WGS sequence"/>
</dbReference>
<dbReference type="EMBL" id="JBHUGH010000005">
    <property type="protein sequence ID" value="MFD1912127.1"/>
    <property type="molecule type" value="Genomic_DNA"/>
</dbReference>
<evidence type="ECO:0000313" key="2">
    <source>
        <dbReference type="Proteomes" id="UP001597353"/>
    </source>
</evidence>
<evidence type="ECO:0000313" key="1">
    <source>
        <dbReference type="EMBL" id="MFD1912127.1"/>
    </source>
</evidence>
<name>A0ABW4S6A0_9RHOB</name>
<protein>
    <submittedName>
        <fullName evidence="1">DUF2793 domain-containing protein</fullName>
    </submittedName>
</protein>
<comment type="caution">
    <text evidence="1">The sequence shown here is derived from an EMBL/GenBank/DDBJ whole genome shotgun (WGS) entry which is preliminary data.</text>
</comment>
<sequence>MSETVQLGLPLVQAAQAQKHVTVNEALLRLDALAQVTILSRTVTLPPLTATDGQVWSVPQGAVNAWEGRAGQLAIATGGGWVFATPRRGWQGFILDEHQSALFDGQSWRTGVVAMSENRAGSFFRITEFDHEIAAGQSSTPAVTIPAASMVFAVTARVVEPITGSLTTWQLGNPGAPDRFGAGLGTAAGSWARGLLSAPMSFYEPTPLLLSASGGSFAGGRVRFALHLHEVGIPAA</sequence>
<gene>
    <name evidence="1" type="ORF">ACFSGJ_07855</name>
</gene>
<proteinExistence type="predicted"/>
<organism evidence="1 2">
    <name type="scientific">Halodurantibacterium flavum</name>
    <dbReference type="NCBI Taxonomy" id="1382802"/>
    <lineage>
        <taxon>Bacteria</taxon>
        <taxon>Pseudomonadati</taxon>
        <taxon>Pseudomonadota</taxon>
        <taxon>Alphaproteobacteria</taxon>
        <taxon>Rhodobacterales</taxon>
        <taxon>Paracoccaceae</taxon>
        <taxon>Halodurantibacterium</taxon>
    </lineage>
</organism>
<dbReference type="RefSeq" id="WP_390260495.1">
    <property type="nucleotide sequence ID" value="NZ_JBHUGH010000005.1"/>
</dbReference>
<reference evidence="2" key="1">
    <citation type="journal article" date="2019" name="Int. J. Syst. Evol. Microbiol.">
        <title>The Global Catalogue of Microorganisms (GCM) 10K type strain sequencing project: providing services to taxonomists for standard genome sequencing and annotation.</title>
        <authorList>
            <consortium name="The Broad Institute Genomics Platform"/>
            <consortium name="The Broad Institute Genome Sequencing Center for Infectious Disease"/>
            <person name="Wu L."/>
            <person name="Ma J."/>
        </authorList>
    </citation>
    <scope>NUCLEOTIDE SEQUENCE [LARGE SCALE GENOMIC DNA]</scope>
    <source>
        <strain evidence="2">CGMCC 4.7242</strain>
    </source>
</reference>